<comment type="caution">
    <text evidence="1">The sequence shown here is derived from an EMBL/GenBank/DDBJ whole genome shotgun (WGS) entry which is preliminary data.</text>
</comment>
<evidence type="ECO:0000313" key="2">
    <source>
        <dbReference type="Proteomes" id="UP000321026"/>
    </source>
</evidence>
<evidence type="ECO:0000313" key="1">
    <source>
        <dbReference type="EMBL" id="TXG76921.1"/>
    </source>
</evidence>
<accession>A0A5C7J5X3</accession>
<dbReference type="SUPFAM" id="SSF102462">
    <property type="entry name" value="Peptidyl-tRNA hydrolase II"/>
    <property type="match status" value="1"/>
</dbReference>
<dbReference type="InterPro" id="IPR023476">
    <property type="entry name" value="Pep_tRNA_hydro_II_dom_sf"/>
</dbReference>
<dbReference type="InterPro" id="IPR017021">
    <property type="entry name" value="UCP033763"/>
</dbReference>
<proteinExistence type="predicted"/>
<dbReference type="Gene3D" id="3.40.1490.10">
    <property type="entry name" value="Bit1"/>
    <property type="match status" value="1"/>
</dbReference>
<dbReference type="AlphaFoldDB" id="A0A5C7J5X3"/>
<protein>
    <submittedName>
        <fullName evidence="1">DUF2000 domain-containing protein</fullName>
    </submittedName>
</protein>
<gene>
    <name evidence="1" type="ORF">E6Q11_03880</name>
</gene>
<dbReference type="InterPro" id="IPR018988">
    <property type="entry name" value="DUF2000"/>
</dbReference>
<reference evidence="1 2" key="1">
    <citation type="submission" date="2018-09" db="EMBL/GenBank/DDBJ databases">
        <title>Metagenome Assembled Genomes from an Advanced Water Purification Facility.</title>
        <authorList>
            <person name="Stamps B.W."/>
            <person name="Spear J.R."/>
        </authorList>
    </citation>
    <scope>NUCLEOTIDE SEQUENCE [LARGE SCALE GENOMIC DNA]</scope>
    <source>
        <strain evidence="1">Bin_63_2</strain>
    </source>
</reference>
<dbReference type="Proteomes" id="UP000321026">
    <property type="component" value="Unassembled WGS sequence"/>
</dbReference>
<dbReference type="PIRSF" id="PIRSF033736">
    <property type="entry name" value="UCP033763"/>
    <property type="match status" value="1"/>
</dbReference>
<name>A0A5C7J5X3_9BACT</name>
<sequence length="141" mass="15579">MNFENKLVVIVNKNIDIGIAMNAIAHISLALGAVLGEQACFLQSNIDASGNDWKVSGMPYIVLRGTSNEIKKAMFSAKELGIKHQVFADSMTGGTYLEQIENIAKKTQDEHNYYAIAMFGKWEDVSRITKRFSLYKALGAS</sequence>
<dbReference type="EMBL" id="SSDS01000060">
    <property type="protein sequence ID" value="TXG76921.1"/>
    <property type="molecule type" value="Genomic_DNA"/>
</dbReference>
<dbReference type="Pfam" id="PF09391">
    <property type="entry name" value="DUF2000"/>
    <property type="match status" value="1"/>
</dbReference>
<organism evidence="1 2">
    <name type="scientific">Candidatus Dojkabacteria bacterium</name>
    <dbReference type="NCBI Taxonomy" id="2099670"/>
    <lineage>
        <taxon>Bacteria</taxon>
        <taxon>Candidatus Dojkabacteria</taxon>
    </lineage>
</organism>